<feature type="transmembrane region" description="Helical" evidence="8">
    <location>
        <begin position="184"/>
        <end position="206"/>
    </location>
</feature>
<evidence type="ECO:0000256" key="1">
    <source>
        <dbReference type="ARBA" id="ARBA00000085"/>
    </source>
</evidence>
<dbReference type="EMBL" id="SRIO01000010">
    <property type="protein sequence ID" value="TFZ82333.1"/>
    <property type="molecule type" value="Genomic_DNA"/>
</dbReference>
<dbReference type="SMART" id="SM00304">
    <property type="entry name" value="HAMP"/>
    <property type="match status" value="1"/>
</dbReference>
<evidence type="ECO:0000256" key="2">
    <source>
        <dbReference type="ARBA" id="ARBA00004370"/>
    </source>
</evidence>
<dbReference type="CDD" id="cd00082">
    <property type="entry name" value="HisKA"/>
    <property type="match status" value="1"/>
</dbReference>
<dbReference type="InterPro" id="IPR004358">
    <property type="entry name" value="Sig_transdc_His_kin-like_C"/>
</dbReference>
<dbReference type="Gene3D" id="1.10.287.130">
    <property type="match status" value="1"/>
</dbReference>
<dbReference type="GO" id="GO:0016020">
    <property type="term" value="C:membrane"/>
    <property type="evidence" value="ECO:0007669"/>
    <property type="project" value="UniProtKB-SubCell"/>
</dbReference>
<keyword evidence="8" id="KW-0472">Membrane</keyword>
<dbReference type="Proteomes" id="UP000297890">
    <property type="component" value="Unassembled WGS sequence"/>
</dbReference>
<dbReference type="Pfam" id="PF00672">
    <property type="entry name" value="HAMP"/>
    <property type="match status" value="1"/>
</dbReference>
<dbReference type="PANTHER" id="PTHR43711:SF1">
    <property type="entry name" value="HISTIDINE KINASE 1"/>
    <property type="match status" value="1"/>
</dbReference>
<dbReference type="SUPFAM" id="SSF47384">
    <property type="entry name" value="Homodimeric domain of signal transducing histidine kinase"/>
    <property type="match status" value="1"/>
</dbReference>
<comment type="subcellular location">
    <subcellularLocation>
        <location evidence="2">Membrane</location>
    </subcellularLocation>
</comment>
<dbReference type="InterPro" id="IPR003661">
    <property type="entry name" value="HisK_dim/P_dom"/>
</dbReference>
<dbReference type="InterPro" id="IPR036097">
    <property type="entry name" value="HisK_dim/P_sf"/>
</dbReference>
<evidence type="ECO:0000256" key="8">
    <source>
        <dbReference type="SAM" id="Phobius"/>
    </source>
</evidence>
<protein>
    <recommendedName>
        <fullName evidence="3">histidine kinase</fullName>
        <ecNumber evidence="3">2.7.13.3</ecNumber>
    </recommendedName>
</protein>
<keyword evidence="5" id="KW-0808">Transferase</keyword>
<evidence type="ECO:0000256" key="4">
    <source>
        <dbReference type="ARBA" id="ARBA00022553"/>
    </source>
</evidence>
<evidence type="ECO:0000256" key="6">
    <source>
        <dbReference type="ARBA" id="ARBA00022777"/>
    </source>
</evidence>
<dbReference type="Gene3D" id="3.30.565.10">
    <property type="entry name" value="Histidine kinase-like ATPase, C-terminal domain"/>
    <property type="match status" value="1"/>
</dbReference>
<dbReference type="InterPro" id="IPR005467">
    <property type="entry name" value="His_kinase_dom"/>
</dbReference>
<dbReference type="EC" id="2.7.13.3" evidence="3"/>
<evidence type="ECO:0000313" key="12">
    <source>
        <dbReference type="Proteomes" id="UP000297890"/>
    </source>
</evidence>
<dbReference type="CDD" id="cd00075">
    <property type="entry name" value="HATPase"/>
    <property type="match status" value="1"/>
</dbReference>
<evidence type="ECO:0000256" key="5">
    <source>
        <dbReference type="ARBA" id="ARBA00022679"/>
    </source>
</evidence>
<dbReference type="PROSITE" id="PS50885">
    <property type="entry name" value="HAMP"/>
    <property type="match status" value="1"/>
</dbReference>
<evidence type="ECO:0000259" key="9">
    <source>
        <dbReference type="PROSITE" id="PS50109"/>
    </source>
</evidence>
<dbReference type="SMART" id="SM00388">
    <property type="entry name" value="HisKA"/>
    <property type="match status" value="1"/>
</dbReference>
<keyword evidence="12" id="KW-1185">Reference proteome</keyword>
<keyword evidence="6 11" id="KW-0418">Kinase</keyword>
<keyword evidence="8" id="KW-0812">Transmembrane</keyword>
<dbReference type="Gene3D" id="6.10.340.10">
    <property type="match status" value="1"/>
</dbReference>
<dbReference type="InterPro" id="IPR003660">
    <property type="entry name" value="HAMP_dom"/>
</dbReference>
<dbReference type="SMART" id="SM00387">
    <property type="entry name" value="HATPase_c"/>
    <property type="match status" value="1"/>
</dbReference>
<dbReference type="PROSITE" id="PS50109">
    <property type="entry name" value="HIS_KIN"/>
    <property type="match status" value="1"/>
</dbReference>
<dbReference type="InterPro" id="IPR036890">
    <property type="entry name" value="HATPase_C_sf"/>
</dbReference>
<keyword evidence="8" id="KW-1133">Transmembrane helix</keyword>
<accession>A0A4Z0F7U8</accession>
<dbReference type="SUPFAM" id="SSF55874">
    <property type="entry name" value="ATPase domain of HSP90 chaperone/DNA topoisomerase II/histidine kinase"/>
    <property type="match status" value="1"/>
</dbReference>
<dbReference type="PANTHER" id="PTHR43711">
    <property type="entry name" value="TWO-COMPONENT HISTIDINE KINASE"/>
    <property type="match status" value="1"/>
</dbReference>
<dbReference type="InterPro" id="IPR050736">
    <property type="entry name" value="Sensor_HK_Regulatory"/>
</dbReference>
<dbReference type="PRINTS" id="PR00344">
    <property type="entry name" value="BCTRLSENSOR"/>
</dbReference>
<feature type="domain" description="Histidine kinase" evidence="9">
    <location>
        <begin position="264"/>
        <end position="483"/>
    </location>
</feature>
<dbReference type="InterPro" id="IPR003594">
    <property type="entry name" value="HATPase_dom"/>
</dbReference>
<keyword evidence="7" id="KW-0902">Two-component regulatory system</keyword>
<dbReference type="GO" id="GO:0000155">
    <property type="term" value="F:phosphorelay sensor kinase activity"/>
    <property type="evidence" value="ECO:0007669"/>
    <property type="project" value="InterPro"/>
</dbReference>
<evidence type="ECO:0000256" key="3">
    <source>
        <dbReference type="ARBA" id="ARBA00012438"/>
    </source>
</evidence>
<dbReference type="Pfam" id="PF02518">
    <property type="entry name" value="HATPase_c"/>
    <property type="match status" value="1"/>
</dbReference>
<reference evidence="11 12" key="1">
    <citation type="journal article" date="2019" name="ISME J.">
        <title>Candidatus Macondimonas diazotrophica, a novel gammaproteobacterial genus dominating crude-oil-contaminated coastal sediments.</title>
        <authorList>
            <person name="Karthikeyan S."/>
            <person name="Konstantinidis K."/>
        </authorList>
    </citation>
    <scope>NUCLEOTIDE SEQUENCE [LARGE SCALE GENOMIC DNA]</scope>
    <source>
        <strain evidence="11 12">KTK01</strain>
    </source>
</reference>
<organism evidence="11 12">
    <name type="scientific">Candidatus Macondimonas diazotrophica</name>
    <dbReference type="NCBI Taxonomy" id="2305248"/>
    <lineage>
        <taxon>Bacteria</taxon>
        <taxon>Pseudomonadati</taxon>
        <taxon>Pseudomonadota</taxon>
        <taxon>Gammaproteobacteria</taxon>
        <taxon>Chromatiales</taxon>
        <taxon>Ectothiorhodospiraceae</taxon>
        <taxon>Candidatus Macondimonas</taxon>
    </lineage>
</organism>
<evidence type="ECO:0000259" key="10">
    <source>
        <dbReference type="PROSITE" id="PS50885"/>
    </source>
</evidence>
<comment type="catalytic activity">
    <reaction evidence="1">
        <text>ATP + protein L-histidine = ADP + protein N-phospho-L-histidine.</text>
        <dbReference type="EC" id="2.7.13.3"/>
    </reaction>
</comment>
<keyword evidence="4" id="KW-0597">Phosphoprotein</keyword>
<dbReference type="AlphaFoldDB" id="A0A4Z0F7U8"/>
<feature type="transmembrane region" description="Helical" evidence="8">
    <location>
        <begin position="14"/>
        <end position="40"/>
    </location>
</feature>
<evidence type="ECO:0000256" key="7">
    <source>
        <dbReference type="ARBA" id="ARBA00023012"/>
    </source>
</evidence>
<feature type="domain" description="HAMP" evidence="10">
    <location>
        <begin position="204"/>
        <end position="256"/>
    </location>
</feature>
<gene>
    <name evidence="11" type="ORF">E4680_08815</name>
</gene>
<proteinExistence type="predicted"/>
<dbReference type="Pfam" id="PF00512">
    <property type="entry name" value="HisKA"/>
    <property type="match status" value="1"/>
</dbReference>
<evidence type="ECO:0000313" key="11">
    <source>
        <dbReference type="EMBL" id="TFZ82333.1"/>
    </source>
</evidence>
<dbReference type="OrthoDB" id="9804645at2"/>
<name>A0A4Z0F7U8_9GAMM</name>
<comment type="caution">
    <text evidence="11">The sequence shown here is derived from an EMBL/GenBank/DDBJ whole genome shotgun (WGS) entry which is preliminary data.</text>
</comment>
<dbReference type="RefSeq" id="WP_135282039.1">
    <property type="nucleotide sequence ID" value="NZ_SRIO01000010.1"/>
</dbReference>
<sequence>MAGRFAICYRPRSILRLILVSYLAVLTPPILAIIFAVGYLDVLLTQGRTAVYDSVRAAQNGRALVEQVTAMERSALQTVALEDPLFLQSYLRGREKLYGSLEDLNPLTRYPEFAKRVQAFQAQETRITERIQIAQTPQPTIAEVADEFDDLRLQARDILDYSVVVINQEVEAIRQQGEQARRTIIGIAAIQLPFALISAIAFTMLIGRPLRQLRRAIEALGDGLFTRPIRVQGPQDVAGVGQRLDWLRQRLVDLEEQKAQFLRQVSHELKTPLSAIREGTQLLSDDIAGALNPAQREVLDILSRNAVHLQHLIEDMLNFNMARSHRPTLNPRPVDLAGLLTGLMQDHKPALMSKNLNLQTHFERVSLIADEGKLKTVIDNMLSNAVKFSPRGGTLWVDCSHEGSEIWVDVRDEGPGIPEDERDRIFEAFFQGSTALSAGSVVKGSGIGLAIAQEFAHAHGGRIEVRPSPGRGAWLRLRIPGGNVT</sequence>